<evidence type="ECO:0000313" key="3">
    <source>
        <dbReference type="Proteomes" id="UP000265618"/>
    </source>
</evidence>
<organism evidence="2 3">
    <name type="scientific">Kipferlia bialata</name>
    <dbReference type="NCBI Taxonomy" id="797122"/>
    <lineage>
        <taxon>Eukaryota</taxon>
        <taxon>Metamonada</taxon>
        <taxon>Carpediemonas-like organisms</taxon>
        <taxon>Kipferlia</taxon>
    </lineage>
</organism>
<sequence length="186" mass="20517">MTHSPPATPNESAVFVREGSHDVAPLSPEITGGVGDTCLDEKPSKAMSLDEDMPSLPPEVAAYVAAIQKEVRDITARTLEKEHKIETLNQNMEDIKASIVAQEAVNRTLTDEIDDIRSEELEREHCLEMQKEARMNDFNRRRSVSSSVGRGDSVERAGMRGSHTNNSQSPEPVERPSCFQPASSGW</sequence>
<proteinExistence type="predicted"/>
<accession>A0A9K3CYU4</accession>
<name>A0A9K3CYU4_9EUKA</name>
<keyword evidence="3" id="KW-1185">Reference proteome</keyword>
<dbReference type="EMBL" id="BDIP01002170">
    <property type="protein sequence ID" value="GIQ85848.1"/>
    <property type="molecule type" value="Genomic_DNA"/>
</dbReference>
<evidence type="ECO:0000256" key="1">
    <source>
        <dbReference type="SAM" id="MobiDB-lite"/>
    </source>
</evidence>
<feature type="compositionally biased region" description="Polar residues" evidence="1">
    <location>
        <begin position="1"/>
        <end position="11"/>
    </location>
</feature>
<feature type="compositionally biased region" description="Basic and acidic residues" evidence="1">
    <location>
        <begin position="131"/>
        <end position="140"/>
    </location>
</feature>
<comment type="caution">
    <text evidence="2">The sequence shown here is derived from an EMBL/GenBank/DDBJ whole genome shotgun (WGS) entry which is preliminary data.</text>
</comment>
<dbReference type="AlphaFoldDB" id="A0A9K3CYU4"/>
<feature type="region of interest" description="Disordered" evidence="1">
    <location>
        <begin position="131"/>
        <end position="186"/>
    </location>
</feature>
<reference evidence="2 3" key="1">
    <citation type="journal article" date="2018" name="PLoS ONE">
        <title>The draft genome of Kipferlia bialata reveals reductive genome evolution in fornicate parasites.</title>
        <authorList>
            <person name="Tanifuji G."/>
            <person name="Takabayashi S."/>
            <person name="Kume K."/>
            <person name="Takagi M."/>
            <person name="Nakayama T."/>
            <person name="Kamikawa R."/>
            <person name="Inagaki Y."/>
            <person name="Hashimoto T."/>
        </authorList>
    </citation>
    <scope>NUCLEOTIDE SEQUENCE [LARGE SCALE GENOMIC DNA]</scope>
    <source>
        <strain evidence="2">NY0173</strain>
    </source>
</reference>
<gene>
    <name evidence="2" type="ORF">KIPB_007587</name>
</gene>
<evidence type="ECO:0000313" key="2">
    <source>
        <dbReference type="EMBL" id="GIQ85848.1"/>
    </source>
</evidence>
<dbReference type="Proteomes" id="UP000265618">
    <property type="component" value="Unassembled WGS sequence"/>
</dbReference>
<feature type="region of interest" description="Disordered" evidence="1">
    <location>
        <begin position="1"/>
        <end position="54"/>
    </location>
</feature>
<protein>
    <submittedName>
        <fullName evidence="2">Uncharacterized protein</fullName>
    </submittedName>
</protein>